<protein>
    <submittedName>
        <fullName evidence="1">Uncharacterized protein</fullName>
    </submittedName>
</protein>
<organism evidence="1">
    <name type="scientific">viral metagenome</name>
    <dbReference type="NCBI Taxonomy" id="1070528"/>
    <lineage>
        <taxon>unclassified sequences</taxon>
        <taxon>metagenomes</taxon>
        <taxon>organismal metagenomes</taxon>
    </lineage>
</organism>
<sequence length="270" mass="31948">MTVIADKIFYCYSKNNNVCDLISQLNEQMLHDTIENEKHMTIIPIVKKEQPIVNNNPISSNEKKIDSQIQNTPVLPYITPKQRDTLFWSLFIGQYGYIDYDRITFNEGVKKLEVHQKIVDTLRQNPTRWKQVNQKITKVAIEEVYSDLLTNIKKSALDNILAYACYFQKNIFIVHMQQKSYWDIQYEEANETIVLHLDSDNCFHIQPECSVEEIQQLKNNRISLESYSKPLRPLSFYKVNQLQEMASSLHMDYAMKKQDLYESILHQIKW</sequence>
<accession>A0A6C0AV89</accession>
<name>A0A6C0AV89_9ZZZZ</name>
<dbReference type="EMBL" id="MN738749">
    <property type="protein sequence ID" value="QHS83145.1"/>
    <property type="molecule type" value="Genomic_DNA"/>
</dbReference>
<evidence type="ECO:0000313" key="1">
    <source>
        <dbReference type="EMBL" id="QHS83145.1"/>
    </source>
</evidence>
<dbReference type="AlphaFoldDB" id="A0A6C0AV89"/>
<proteinExistence type="predicted"/>
<reference evidence="1" key="1">
    <citation type="journal article" date="2020" name="Nature">
        <title>Giant virus diversity and host interactions through global metagenomics.</title>
        <authorList>
            <person name="Schulz F."/>
            <person name="Roux S."/>
            <person name="Paez-Espino D."/>
            <person name="Jungbluth S."/>
            <person name="Walsh D.A."/>
            <person name="Denef V.J."/>
            <person name="McMahon K.D."/>
            <person name="Konstantinidis K.T."/>
            <person name="Eloe-Fadrosh E.A."/>
            <person name="Kyrpides N.C."/>
            <person name="Woyke T."/>
        </authorList>
    </citation>
    <scope>NUCLEOTIDE SEQUENCE</scope>
    <source>
        <strain evidence="1">GVMAG-S-ERX555943-30</strain>
    </source>
</reference>